<reference evidence="3" key="2">
    <citation type="journal article" date="2022" name="Microbiol. Resour. Announc.">
        <title>Metagenome Sequencing to Explore Phylogenomics of Terrestrial Cyanobacteria.</title>
        <authorList>
            <person name="Ward R.D."/>
            <person name="Stajich J.E."/>
            <person name="Johansen J.R."/>
            <person name="Huntemann M."/>
            <person name="Clum A."/>
            <person name="Foster B."/>
            <person name="Foster B."/>
            <person name="Roux S."/>
            <person name="Palaniappan K."/>
            <person name="Varghese N."/>
            <person name="Mukherjee S."/>
            <person name="Reddy T.B.K."/>
            <person name="Daum C."/>
            <person name="Copeland A."/>
            <person name="Chen I.A."/>
            <person name="Ivanova N.N."/>
            <person name="Kyrpides N.C."/>
            <person name="Shapiro N."/>
            <person name="Eloe-Fadrosh E.A."/>
            <person name="Pietrasiak N."/>
        </authorList>
    </citation>
    <scope>NUCLEOTIDE SEQUENCE</scope>
    <source>
        <strain evidence="3">JT2-VF2</strain>
    </source>
</reference>
<accession>A0A951PW21</accession>
<reference evidence="3" key="1">
    <citation type="submission" date="2021-05" db="EMBL/GenBank/DDBJ databases">
        <authorList>
            <person name="Pietrasiak N."/>
            <person name="Ward R."/>
            <person name="Stajich J.E."/>
            <person name="Kurbessoian T."/>
        </authorList>
    </citation>
    <scope>NUCLEOTIDE SEQUENCE</scope>
    <source>
        <strain evidence="3">JT2-VF2</strain>
    </source>
</reference>
<organism evidence="3 4">
    <name type="scientific">Mojavia pulchra JT2-VF2</name>
    <dbReference type="NCBI Taxonomy" id="287848"/>
    <lineage>
        <taxon>Bacteria</taxon>
        <taxon>Bacillati</taxon>
        <taxon>Cyanobacteriota</taxon>
        <taxon>Cyanophyceae</taxon>
        <taxon>Nostocales</taxon>
        <taxon>Nostocaceae</taxon>
    </lineage>
</organism>
<feature type="domain" description="DUF3592" evidence="2">
    <location>
        <begin position="43"/>
        <end position="116"/>
    </location>
</feature>
<sequence>MNEDSKFMRLFGSVFGGIGSIFAVTGIMIGLNTHSFVATAIPAQGTIINLVQRSSTDSKGRSSSVYYPVVKFSTQSGETKVFESDTGSNPPGFTKGQQVEVLYSPQKPDSAKINSWSYLWLLPVIFTGLGSTFMLIGGVVIFKSFPRFKSVR</sequence>
<evidence type="ECO:0000259" key="2">
    <source>
        <dbReference type="Pfam" id="PF12158"/>
    </source>
</evidence>
<evidence type="ECO:0000256" key="1">
    <source>
        <dbReference type="SAM" id="Phobius"/>
    </source>
</evidence>
<dbReference type="InterPro" id="IPR021994">
    <property type="entry name" value="DUF3592"/>
</dbReference>
<keyword evidence="1" id="KW-0472">Membrane</keyword>
<protein>
    <submittedName>
        <fullName evidence="3">DUF3592 domain-containing protein</fullName>
    </submittedName>
</protein>
<proteinExistence type="predicted"/>
<dbReference type="AlphaFoldDB" id="A0A951PW21"/>
<dbReference type="Proteomes" id="UP000715781">
    <property type="component" value="Unassembled WGS sequence"/>
</dbReference>
<feature type="transmembrane region" description="Helical" evidence="1">
    <location>
        <begin position="118"/>
        <end position="142"/>
    </location>
</feature>
<comment type="caution">
    <text evidence="3">The sequence shown here is derived from an EMBL/GenBank/DDBJ whole genome shotgun (WGS) entry which is preliminary data.</text>
</comment>
<gene>
    <name evidence="3" type="ORF">KME32_03055</name>
</gene>
<keyword evidence="1" id="KW-0812">Transmembrane</keyword>
<dbReference type="EMBL" id="JAHHHN010000001">
    <property type="protein sequence ID" value="MBW4560130.1"/>
    <property type="molecule type" value="Genomic_DNA"/>
</dbReference>
<evidence type="ECO:0000313" key="4">
    <source>
        <dbReference type="Proteomes" id="UP000715781"/>
    </source>
</evidence>
<name>A0A951PW21_9NOST</name>
<dbReference type="Pfam" id="PF12158">
    <property type="entry name" value="DUF3592"/>
    <property type="match status" value="1"/>
</dbReference>
<feature type="transmembrane region" description="Helical" evidence="1">
    <location>
        <begin position="7"/>
        <end position="29"/>
    </location>
</feature>
<evidence type="ECO:0000313" key="3">
    <source>
        <dbReference type="EMBL" id="MBW4560130.1"/>
    </source>
</evidence>
<keyword evidence="1" id="KW-1133">Transmembrane helix</keyword>